<sequence length="268" mass="31049">MGILESFYFAIYNYFGGNHFLIYVVGGTLVVNFGFWVFNLFFMFLDVVQPRWARAYKIQDERMPTMSRYCQAMRTVVANQFVVGPLITVLWYHAAEWRGMRFEAPLPTAGECLRDIAISIVSQEIGFYYSHRLFHHPSIYKHIHKKHHEWTAPVSITSIYAHPLEHAVSNLSPVLLGPFVAGSHVVTLWIWASIAILSTTFSHSGYHLPFMPSPEAHDYHHKYFNECFGTVLLDRLHGTNKNFRASIEAKRDYMSLRLTPVKQLHPQK</sequence>
<evidence type="ECO:0000256" key="1">
    <source>
        <dbReference type="ARBA" id="ARBA00004370"/>
    </source>
</evidence>
<dbReference type="Pfam" id="PF04116">
    <property type="entry name" value="FA_hydroxylase"/>
    <property type="match status" value="1"/>
</dbReference>
<evidence type="ECO:0000256" key="3">
    <source>
        <dbReference type="ARBA" id="ARBA00022989"/>
    </source>
</evidence>
<dbReference type="Proteomes" id="UP000494206">
    <property type="component" value="Unassembled WGS sequence"/>
</dbReference>
<feature type="domain" description="Fatty acid hydroxylase" evidence="6">
    <location>
        <begin position="118"/>
        <end position="239"/>
    </location>
</feature>
<organism evidence="7 8">
    <name type="scientific">Caenorhabditis bovis</name>
    <dbReference type="NCBI Taxonomy" id="2654633"/>
    <lineage>
        <taxon>Eukaryota</taxon>
        <taxon>Metazoa</taxon>
        <taxon>Ecdysozoa</taxon>
        <taxon>Nematoda</taxon>
        <taxon>Chromadorea</taxon>
        <taxon>Rhabditida</taxon>
        <taxon>Rhabditina</taxon>
        <taxon>Rhabditomorpha</taxon>
        <taxon>Rhabditoidea</taxon>
        <taxon>Rhabditidae</taxon>
        <taxon>Peloderinae</taxon>
        <taxon>Caenorhabditis</taxon>
    </lineage>
</organism>
<dbReference type="GO" id="GO:0008610">
    <property type="term" value="P:lipid biosynthetic process"/>
    <property type="evidence" value="ECO:0007669"/>
    <property type="project" value="InterPro"/>
</dbReference>
<dbReference type="EMBL" id="CADEPM010000004">
    <property type="protein sequence ID" value="CAB3405501.1"/>
    <property type="molecule type" value="Genomic_DNA"/>
</dbReference>
<keyword evidence="3 5" id="KW-1133">Transmembrane helix</keyword>
<name>A0A8S1F0F1_9PELO</name>
<evidence type="ECO:0000259" key="6">
    <source>
        <dbReference type="Pfam" id="PF04116"/>
    </source>
</evidence>
<dbReference type="AlphaFoldDB" id="A0A8S1F0F1"/>
<evidence type="ECO:0000256" key="2">
    <source>
        <dbReference type="ARBA" id="ARBA00022692"/>
    </source>
</evidence>
<gene>
    <name evidence="7" type="ORF">CBOVIS_LOCUS7689</name>
</gene>
<comment type="subcellular location">
    <subcellularLocation>
        <location evidence="1">Membrane</location>
    </subcellularLocation>
</comment>
<proteinExistence type="predicted"/>
<reference evidence="7 8" key="1">
    <citation type="submission" date="2020-04" db="EMBL/GenBank/DDBJ databases">
        <authorList>
            <person name="Laetsch R D."/>
            <person name="Stevens L."/>
            <person name="Kumar S."/>
            <person name="Blaxter L. M."/>
        </authorList>
    </citation>
    <scope>NUCLEOTIDE SEQUENCE [LARGE SCALE GENOMIC DNA]</scope>
</reference>
<dbReference type="GO" id="GO:0016020">
    <property type="term" value="C:membrane"/>
    <property type="evidence" value="ECO:0007669"/>
    <property type="project" value="UniProtKB-SubCell"/>
</dbReference>
<evidence type="ECO:0000313" key="8">
    <source>
        <dbReference type="Proteomes" id="UP000494206"/>
    </source>
</evidence>
<keyword evidence="4 5" id="KW-0472">Membrane</keyword>
<dbReference type="PANTHER" id="PTHR11863">
    <property type="entry name" value="STEROL DESATURASE"/>
    <property type="match status" value="1"/>
</dbReference>
<protein>
    <recommendedName>
        <fullName evidence="6">Fatty acid hydroxylase domain-containing protein</fullName>
    </recommendedName>
</protein>
<evidence type="ECO:0000313" key="7">
    <source>
        <dbReference type="EMBL" id="CAB3405501.1"/>
    </source>
</evidence>
<dbReference type="GO" id="GO:0016491">
    <property type="term" value="F:oxidoreductase activity"/>
    <property type="evidence" value="ECO:0007669"/>
    <property type="project" value="InterPro"/>
</dbReference>
<accession>A0A8S1F0F1</accession>
<dbReference type="OrthoDB" id="408954at2759"/>
<dbReference type="InterPro" id="IPR006694">
    <property type="entry name" value="Fatty_acid_hydroxylase"/>
</dbReference>
<keyword evidence="8" id="KW-1185">Reference proteome</keyword>
<evidence type="ECO:0000256" key="4">
    <source>
        <dbReference type="ARBA" id="ARBA00023136"/>
    </source>
</evidence>
<dbReference type="InterPro" id="IPR050307">
    <property type="entry name" value="Sterol_Desaturase_Related"/>
</dbReference>
<dbReference type="GO" id="GO:0005506">
    <property type="term" value="F:iron ion binding"/>
    <property type="evidence" value="ECO:0007669"/>
    <property type="project" value="InterPro"/>
</dbReference>
<feature type="transmembrane region" description="Helical" evidence="5">
    <location>
        <begin position="69"/>
        <end position="92"/>
    </location>
</feature>
<keyword evidence="2 5" id="KW-0812">Transmembrane</keyword>
<evidence type="ECO:0000256" key="5">
    <source>
        <dbReference type="SAM" id="Phobius"/>
    </source>
</evidence>
<comment type="caution">
    <text evidence="7">The sequence shown here is derived from an EMBL/GenBank/DDBJ whole genome shotgun (WGS) entry which is preliminary data.</text>
</comment>
<feature type="transmembrane region" description="Helical" evidence="5">
    <location>
        <begin position="20"/>
        <end position="48"/>
    </location>
</feature>